<accession>A0A8H9GPB4</accession>
<feature type="domain" description="MrfA-like Zn-binding" evidence="1">
    <location>
        <begin position="444"/>
        <end position="541"/>
    </location>
</feature>
<organism evidence="2 3">
    <name type="scientific">Promicromonospora citrea</name>
    <dbReference type="NCBI Taxonomy" id="43677"/>
    <lineage>
        <taxon>Bacteria</taxon>
        <taxon>Bacillati</taxon>
        <taxon>Actinomycetota</taxon>
        <taxon>Actinomycetes</taxon>
        <taxon>Micrococcales</taxon>
        <taxon>Promicromonosporaceae</taxon>
        <taxon>Promicromonospora</taxon>
    </lineage>
</organism>
<name>A0A8H9GPB4_9MICO</name>
<dbReference type="AlphaFoldDB" id="A0A8H9GPB4"/>
<dbReference type="Pfam" id="PF09369">
    <property type="entry name" value="MZB"/>
    <property type="match status" value="1"/>
</dbReference>
<evidence type="ECO:0000313" key="2">
    <source>
        <dbReference type="EMBL" id="GGM37824.1"/>
    </source>
</evidence>
<dbReference type="Proteomes" id="UP000655589">
    <property type="component" value="Unassembled WGS sequence"/>
</dbReference>
<reference evidence="2" key="1">
    <citation type="journal article" date="2014" name="Int. J. Syst. Evol. Microbiol.">
        <title>Complete genome sequence of Corynebacterium casei LMG S-19264T (=DSM 44701T), isolated from a smear-ripened cheese.</title>
        <authorList>
            <consortium name="US DOE Joint Genome Institute (JGI-PGF)"/>
            <person name="Walter F."/>
            <person name="Albersmeier A."/>
            <person name="Kalinowski J."/>
            <person name="Ruckert C."/>
        </authorList>
    </citation>
    <scope>NUCLEOTIDE SEQUENCE</scope>
    <source>
        <strain evidence="2">JCM 3051</strain>
    </source>
</reference>
<dbReference type="RefSeq" id="WP_171104121.1">
    <property type="nucleotide sequence ID" value="NZ_BMPT01000018.1"/>
</dbReference>
<comment type="caution">
    <text evidence="2">The sequence shown here is derived from an EMBL/GenBank/DDBJ whole genome shotgun (WGS) entry which is preliminary data.</text>
</comment>
<keyword evidence="3" id="KW-1185">Reference proteome</keyword>
<dbReference type="NCBIfam" id="NF038324">
    <property type="entry name" value="DrmB_fam"/>
    <property type="match status" value="1"/>
</dbReference>
<evidence type="ECO:0000259" key="1">
    <source>
        <dbReference type="Pfam" id="PF09369"/>
    </source>
</evidence>
<evidence type="ECO:0000313" key="3">
    <source>
        <dbReference type="Proteomes" id="UP000655589"/>
    </source>
</evidence>
<sequence length="673" mass="72222">MAVSDKPKARQSQLVTTYGVGSLFPAADASFMICGIDEWDTKFAPTVEEPRLARSLGVHTFHAPPTGRRRGDVPAVRFPEWHYCSGCRRLAPFWKFGAKKGETRCEECARDLTPSRFVACCENGHIEDFPYFQWVHRGQEAQGGAEHRLTLWTSGSSSSLASIVVSCSCGVRPYNMEGAFGAGALQGIRKCSGSRPWLTDAPNEPDCDRPLRVFQRGASNVWFPVQRSSISIPPWSSAAAQFVTTHWSALKPMYENMGEAAAWPAIVAMIGGQDGITADAVVDVVRQRLGLDADEAPDDDTLRSQEYEALVAGHVGSRRDSFQCTAVGVHPSLGGLVAQVSQVNRLREVRVLSGFSRVTPVESEAGSARTAALAADKAGWLPAVEVMGEGIFVRLDEDVVAAWESSAFAAEREAAIRYAQDARDAAMKIATEPVNARFVALHSLAHMLVKELSLDAGYPQGSIRERVYALPGQAGILLYTASSDSAGSLGGLAALAATQDLAQVVRNAFERAAWCSNDPVCAETGSTGADALNLAACHACVLAPETTCEHRNQFLDRLSVVGTPEKPELGLGRAGIGTVVPMPSEWLRALAKADVTPAERQFAERLVAAGGPHLPVPEIGAEIDGTIVSMLWKDEKVLVDLERRLGADQERLVAHGWKVLPPEEGAVSAALTD</sequence>
<dbReference type="InterPro" id="IPR047721">
    <property type="entry name" value="DrmB"/>
</dbReference>
<reference evidence="2" key="2">
    <citation type="submission" date="2020-09" db="EMBL/GenBank/DDBJ databases">
        <authorList>
            <person name="Sun Q."/>
            <person name="Ohkuma M."/>
        </authorList>
    </citation>
    <scope>NUCLEOTIDE SEQUENCE</scope>
    <source>
        <strain evidence="2">JCM 3051</strain>
    </source>
</reference>
<proteinExistence type="predicted"/>
<protein>
    <recommendedName>
        <fullName evidence="1">MrfA-like Zn-binding domain-containing protein</fullName>
    </recommendedName>
</protein>
<dbReference type="EMBL" id="BMPT01000018">
    <property type="protein sequence ID" value="GGM37824.1"/>
    <property type="molecule type" value="Genomic_DNA"/>
</dbReference>
<dbReference type="InterPro" id="IPR018973">
    <property type="entry name" value="MZB"/>
</dbReference>
<gene>
    <name evidence="2" type="ORF">GCM10010102_36800</name>
</gene>